<evidence type="ECO:0000256" key="6">
    <source>
        <dbReference type="ARBA" id="ARBA00022801"/>
    </source>
</evidence>
<dbReference type="Gene3D" id="3.40.50.10880">
    <property type="entry name" value="Uncharacterised protein PF01937, DUF89, domain 3"/>
    <property type="match status" value="1"/>
</dbReference>
<comment type="function">
    <text evidence="8 10">Metal-dependent phosphatase that shows phosphatase activity against several substrates, including fructose-1-phosphate and fructose-6-phosphate. Its preference for fructose-1-phosphate, a strong glycating agent that causes DNA damage rather than a canonical yeast metabolite, suggests a damage-control function in hexose phosphate metabolism. Has also been shown to have O-methyltransferase activity that methylates glutamate residues of target proteins to form gamma-glutamyl methyl ester residues. Possibly methylates PCNA, suggesting it is involved in the DNA damage response.</text>
</comment>
<keyword evidence="11" id="KW-1185">Reference proteome</keyword>
<proteinExistence type="inferred from homology"/>
<keyword evidence="10" id="KW-0808">Transferase</keyword>
<keyword evidence="10" id="KW-0489">Methyltransferase</keyword>
<dbReference type="GO" id="GO:0051998">
    <property type="term" value="F:protein carboxyl O-methyltransferase activity"/>
    <property type="evidence" value="ECO:0007669"/>
    <property type="project" value="UniProtKB-UniRule"/>
</dbReference>
<protein>
    <recommendedName>
        <fullName evidence="10">Sugar phosphate phosphatase</fullName>
        <ecNumber evidence="10">2.1.1.-</ecNumber>
        <ecNumber evidence="10">3.1.3.-</ecNumber>
    </recommendedName>
</protein>
<dbReference type="RefSeq" id="XP_027196610.1">
    <property type="nucleotide sequence ID" value="XM_027340809.1"/>
</dbReference>
<dbReference type="Proteomes" id="UP000515146">
    <property type="component" value="Unplaced"/>
</dbReference>
<dbReference type="PANTHER" id="PTHR12260:SF6">
    <property type="entry name" value="DAMAGE-CONTROL PHOSPHATASE ARMT1"/>
    <property type="match status" value="1"/>
</dbReference>
<evidence type="ECO:0000256" key="5">
    <source>
        <dbReference type="ARBA" id="ARBA00022723"/>
    </source>
</evidence>
<dbReference type="SUPFAM" id="SSF111321">
    <property type="entry name" value="AF1104-like"/>
    <property type="match status" value="1"/>
</dbReference>
<reference evidence="12" key="1">
    <citation type="submission" date="2025-08" db="UniProtKB">
        <authorList>
            <consortium name="RefSeq"/>
        </authorList>
    </citation>
    <scope>IDENTIFICATION</scope>
    <source>
        <strain evidence="12">Airmid</strain>
    </source>
</reference>
<dbReference type="OMA" id="IFARQKM"/>
<keyword evidence="4" id="KW-0533">Nickel</keyword>
<dbReference type="GO" id="GO:0005634">
    <property type="term" value="C:nucleus"/>
    <property type="evidence" value="ECO:0007669"/>
    <property type="project" value="TreeGrafter"/>
</dbReference>
<dbReference type="GO" id="GO:0006974">
    <property type="term" value="P:DNA damage response"/>
    <property type="evidence" value="ECO:0007669"/>
    <property type="project" value="TreeGrafter"/>
</dbReference>
<evidence type="ECO:0000256" key="7">
    <source>
        <dbReference type="ARBA" id="ARBA00023211"/>
    </source>
</evidence>
<dbReference type="OrthoDB" id="541375at2759"/>
<sequence>MASKTLPEPLSAKYKDSFAYKTLSYRLPVIITKVIDLLCRQRKEITSIDLQLPSDQQTEAEEETKQLIEELAKLKYELQTNKPIKPIISTLPDAKAWNDLLADEYRKNNDVTYYNVIWLLSECYFYRMMREIFIRSKYFQNFDHFFTAKKESFKLCIKPAEKLATHLLSLSNDEQSFDQESTFKFYTMHSLWGNKLDLSISCGERNQTGDFDLNELESKILVNDLKNFWYYLKQLSTNINDKQSYRIDIILDNAGYELFTDFCWLEAMHTIGLLPKDKIIVHIHVKCMPWFVSDTMTNDIKWLLKYINDTPEISSNLKNLNNRFNENFRHRRWIVEEHDFWTLPHDYAQMSRIAPELYQNLCNESCLVLFKGDLNYRKLIGDLKWDIGTSFKQALREFQPKAICALRTIKADVVVDINDPITIERIKQFPKDWMEIGEYAVIHFLKN</sequence>
<name>A0A6P6XTG0_DERPT</name>
<dbReference type="EC" id="3.1.3.-" evidence="10"/>
<evidence type="ECO:0000313" key="11">
    <source>
        <dbReference type="Proteomes" id="UP000515146"/>
    </source>
</evidence>
<comment type="catalytic activity">
    <reaction evidence="2 10">
        <text>beta-D-fructose 1-phosphate + H2O = D-fructose + phosphate</text>
        <dbReference type="Rhea" id="RHEA:35603"/>
        <dbReference type="ChEBI" id="CHEBI:15377"/>
        <dbReference type="ChEBI" id="CHEBI:37721"/>
        <dbReference type="ChEBI" id="CHEBI:43474"/>
        <dbReference type="ChEBI" id="CHEBI:138881"/>
    </reaction>
</comment>
<evidence type="ECO:0000256" key="9">
    <source>
        <dbReference type="ARBA" id="ARBA00048809"/>
    </source>
</evidence>
<comment type="domain">
    <text evidence="10">Subfamily III proteins have a conserved RTxK motif about 40-50 residues from the C-terminus; the threonine may be replaced by serine or cysteine.</text>
</comment>
<dbReference type="GeneID" id="113791083"/>
<evidence type="ECO:0000256" key="2">
    <source>
        <dbReference type="ARBA" id="ARBA00001326"/>
    </source>
</evidence>
<dbReference type="KEGG" id="dpte:113791083"/>
<comment type="catalytic activity">
    <reaction evidence="9 10">
        <text>beta-D-fructose 6-phosphate = dihydroxyacetone + D-glyceraldehyde 3-phosphate</text>
        <dbReference type="Rhea" id="RHEA:28002"/>
        <dbReference type="ChEBI" id="CHEBI:16016"/>
        <dbReference type="ChEBI" id="CHEBI:57634"/>
        <dbReference type="ChEBI" id="CHEBI:59776"/>
    </reaction>
</comment>
<dbReference type="InterPro" id="IPR036075">
    <property type="entry name" value="ARMT-1-like_metal-bd_sf"/>
</dbReference>
<evidence type="ECO:0000256" key="1">
    <source>
        <dbReference type="ARBA" id="ARBA00000807"/>
    </source>
</evidence>
<gene>
    <name evidence="12" type="primary">LOC113791083</name>
</gene>
<dbReference type="GO" id="GO:0016791">
    <property type="term" value="F:phosphatase activity"/>
    <property type="evidence" value="ECO:0007669"/>
    <property type="project" value="TreeGrafter"/>
</dbReference>
<evidence type="ECO:0000256" key="3">
    <source>
        <dbReference type="ARBA" id="ARBA00009519"/>
    </source>
</evidence>
<dbReference type="GO" id="GO:0032259">
    <property type="term" value="P:methylation"/>
    <property type="evidence" value="ECO:0007669"/>
    <property type="project" value="UniProtKB-KW"/>
</dbReference>
<organism evidence="11 12">
    <name type="scientific">Dermatophagoides pteronyssinus</name>
    <name type="common">European house dust mite</name>
    <dbReference type="NCBI Taxonomy" id="6956"/>
    <lineage>
        <taxon>Eukaryota</taxon>
        <taxon>Metazoa</taxon>
        <taxon>Ecdysozoa</taxon>
        <taxon>Arthropoda</taxon>
        <taxon>Chelicerata</taxon>
        <taxon>Arachnida</taxon>
        <taxon>Acari</taxon>
        <taxon>Acariformes</taxon>
        <taxon>Sarcoptiformes</taxon>
        <taxon>Astigmata</taxon>
        <taxon>Psoroptidia</taxon>
        <taxon>Analgoidea</taxon>
        <taxon>Pyroglyphidae</taxon>
        <taxon>Dermatophagoidinae</taxon>
        <taxon>Dermatophagoides</taxon>
    </lineage>
</organism>
<dbReference type="Gene3D" id="1.20.930.60">
    <property type="match status" value="1"/>
</dbReference>
<keyword evidence="6 10" id="KW-0378">Hydrolase</keyword>
<dbReference type="InParanoid" id="A0A6P6XTG0"/>
<evidence type="ECO:0000313" key="12">
    <source>
        <dbReference type="RefSeq" id="XP_027196610.1"/>
    </source>
</evidence>
<comment type="catalytic activity">
    <reaction evidence="1 10">
        <text>L-glutamyl-[protein] + S-adenosyl-L-methionine = [protein]-L-glutamate 5-O-methyl ester + S-adenosyl-L-homocysteine</text>
        <dbReference type="Rhea" id="RHEA:24452"/>
        <dbReference type="Rhea" id="RHEA-COMP:10208"/>
        <dbReference type="Rhea" id="RHEA-COMP:10311"/>
        <dbReference type="ChEBI" id="CHEBI:29973"/>
        <dbReference type="ChEBI" id="CHEBI:57856"/>
        <dbReference type="ChEBI" id="CHEBI:59789"/>
        <dbReference type="ChEBI" id="CHEBI:82795"/>
    </reaction>
</comment>
<dbReference type="Pfam" id="PF01937">
    <property type="entry name" value="ARMT1-like_dom"/>
    <property type="match status" value="1"/>
</dbReference>
<keyword evidence="7 10" id="KW-0464">Manganese</keyword>
<dbReference type="GO" id="GO:0046872">
    <property type="term" value="F:metal ion binding"/>
    <property type="evidence" value="ECO:0007669"/>
    <property type="project" value="UniProtKB-UniRule"/>
</dbReference>
<keyword evidence="5 10" id="KW-0479">Metal-binding</keyword>
<dbReference type="AlphaFoldDB" id="A0A6P6XTG0"/>
<dbReference type="InterPro" id="IPR002791">
    <property type="entry name" value="ARMT1-like_metal-bd"/>
</dbReference>
<dbReference type="InterPro" id="IPR039763">
    <property type="entry name" value="ARMT1"/>
</dbReference>
<evidence type="ECO:0000256" key="10">
    <source>
        <dbReference type="RuleBase" id="RU367030"/>
    </source>
</evidence>
<accession>A0A6P6XTG0</accession>
<evidence type="ECO:0000256" key="4">
    <source>
        <dbReference type="ARBA" id="ARBA00022596"/>
    </source>
</evidence>
<comment type="similarity">
    <text evidence="3 10">Belongs to the damage-control phosphatase family. Sugar phosphate phosphatase III subfamily.</text>
</comment>
<dbReference type="PANTHER" id="PTHR12260">
    <property type="entry name" value="DAMAGE-CONTROL PHOSPHATASE ARMT1"/>
    <property type="match status" value="1"/>
</dbReference>
<dbReference type="FunCoup" id="A0A6P6XTG0">
    <property type="interactions" value="799"/>
</dbReference>
<evidence type="ECO:0000256" key="8">
    <source>
        <dbReference type="ARBA" id="ARBA00045980"/>
    </source>
</evidence>
<comment type="cofactor">
    <cofactor evidence="10">
        <name>Mn(2+)</name>
        <dbReference type="ChEBI" id="CHEBI:29035"/>
    </cofactor>
    <cofactor evidence="10">
        <name>Ni(2+)</name>
        <dbReference type="ChEBI" id="CHEBI:49786"/>
    </cofactor>
</comment>
<dbReference type="EC" id="2.1.1.-" evidence="10"/>